<evidence type="ECO:0000313" key="1">
    <source>
        <dbReference type="EMBL" id="GBP80421.1"/>
    </source>
</evidence>
<dbReference type="OrthoDB" id="2016582at2759"/>
<evidence type="ECO:0000313" key="2">
    <source>
        <dbReference type="Proteomes" id="UP000299102"/>
    </source>
</evidence>
<sequence>MRNATAIDAYRFPLARQILEHSTQTNGFVETCKILSGSRAGLQLRYDQLLFGFPNHQIANFFTNRKIPEPLGRQRAWDKTDRNATPKRLLEEAPDPTNKAKLRAALISESGALVAFTKPLPNFSTLLDDNSLWVAVALWLGCNDYESHLCIYDTNIEANSYHGLSYQRSCGRFPRHHALNDIIRGH</sequence>
<dbReference type="Proteomes" id="UP000299102">
    <property type="component" value="Unassembled WGS sequence"/>
</dbReference>
<gene>
    <name evidence="1" type="ORF">EVAR_59096_1</name>
</gene>
<organism evidence="1 2">
    <name type="scientific">Eumeta variegata</name>
    <name type="common">Bagworm moth</name>
    <name type="synonym">Eumeta japonica</name>
    <dbReference type="NCBI Taxonomy" id="151549"/>
    <lineage>
        <taxon>Eukaryota</taxon>
        <taxon>Metazoa</taxon>
        <taxon>Ecdysozoa</taxon>
        <taxon>Arthropoda</taxon>
        <taxon>Hexapoda</taxon>
        <taxon>Insecta</taxon>
        <taxon>Pterygota</taxon>
        <taxon>Neoptera</taxon>
        <taxon>Endopterygota</taxon>
        <taxon>Lepidoptera</taxon>
        <taxon>Glossata</taxon>
        <taxon>Ditrysia</taxon>
        <taxon>Tineoidea</taxon>
        <taxon>Psychidae</taxon>
        <taxon>Oiketicinae</taxon>
        <taxon>Eumeta</taxon>
    </lineage>
</organism>
<keyword evidence="2" id="KW-1185">Reference proteome</keyword>
<dbReference type="AlphaFoldDB" id="A0A4C1YVA8"/>
<comment type="caution">
    <text evidence="1">The sequence shown here is derived from an EMBL/GenBank/DDBJ whole genome shotgun (WGS) entry which is preliminary data.</text>
</comment>
<proteinExistence type="predicted"/>
<protein>
    <submittedName>
        <fullName evidence="1">Uncharacterized protein</fullName>
    </submittedName>
</protein>
<reference evidence="1 2" key="1">
    <citation type="journal article" date="2019" name="Commun. Biol.">
        <title>The bagworm genome reveals a unique fibroin gene that provides high tensile strength.</title>
        <authorList>
            <person name="Kono N."/>
            <person name="Nakamura H."/>
            <person name="Ohtoshi R."/>
            <person name="Tomita M."/>
            <person name="Numata K."/>
            <person name="Arakawa K."/>
        </authorList>
    </citation>
    <scope>NUCLEOTIDE SEQUENCE [LARGE SCALE GENOMIC DNA]</scope>
</reference>
<name>A0A4C1YVA8_EUMVA</name>
<accession>A0A4C1YVA8</accession>
<dbReference type="EMBL" id="BGZK01001462">
    <property type="protein sequence ID" value="GBP80421.1"/>
    <property type="molecule type" value="Genomic_DNA"/>
</dbReference>